<keyword evidence="1" id="KW-0472">Membrane</keyword>
<dbReference type="RefSeq" id="WP_170164725.1">
    <property type="nucleotide sequence ID" value="NZ_RBXL01000001.1"/>
</dbReference>
<organism evidence="2 3">
    <name type="scientific">Thiocapsa rosea</name>
    <dbReference type="NCBI Taxonomy" id="69360"/>
    <lineage>
        <taxon>Bacteria</taxon>
        <taxon>Pseudomonadati</taxon>
        <taxon>Pseudomonadota</taxon>
        <taxon>Gammaproteobacteria</taxon>
        <taxon>Chromatiales</taxon>
        <taxon>Chromatiaceae</taxon>
        <taxon>Thiocapsa</taxon>
    </lineage>
</organism>
<dbReference type="Proteomes" id="UP000274556">
    <property type="component" value="Unassembled WGS sequence"/>
</dbReference>
<evidence type="ECO:0000313" key="3">
    <source>
        <dbReference type="Proteomes" id="UP000274556"/>
    </source>
</evidence>
<proteinExistence type="predicted"/>
<dbReference type="AlphaFoldDB" id="A0A495V7F3"/>
<evidence type="ECO:0000313" key="2">
    <source>
        <dbReference type="EMBL" id="RKT44543.1"/>
    </source>
</evidence>
<keyword evidence="1" id="KW-0812">Transmembrane</keyword>
<gene>
    <name evidence="2" type="ORF">BDD21_1930</name>
</gene>
<keyword evidence="1" id="KW-1133">Transmembrane helix</keyword>
<protein>
    <submittedName>
        <fullName evidence="2">Uncharacterized protein</fullName>
    </submittedName>
</protein>
<accession>A0A495V7F3</accession>
<evidence type="ECO:0000256" key="1">
    <source>
        <dbReference type="SAM" id="Phobius"/>
    </source>
</evidence>
<reference evidence="2 3" key="1">
    <citation type="submission" date="2018-10" db="EMBL/GenBank/DDBJ databases">
        <title>Genomic Encyclopedia of Archaeal and Bacterial Type Strains, Phase II (KMG-II): from individual species to whole genera.</title>
        <authorList>
            <person name="Goeker M."/>
        </authorList>
    </citation>
    <scope>NUCLEOTIDE SEQUENCE [LARGE SCALE GENOMIC DNA]</scope>
    <source>
        <strain evidence="2 3">DSM 235</strain>
    </source>
</reference>
<feature type="transmembrane region" description="Helical" evidence="1">
    <location>
        <begin position="12"/>
        <end position="32"/>
    </location>
</feature>
<name>A0A495V7F3_9GAMM</name>
<comment type="caution">
    <text evidence="2">The sequence shown here is derived from an EMBL/GenBank/DDBJ whole genome shotgun (WGS) entry which is preliminary data.</text>
</comment>
<sequence>MRPNSSPPKPDLVVLVIAFALIGMVATVAYQIGLYASVERAPIAKQAVAPKDFGG</sequence>
<keyword evidence="3" id="KW-1185">Reference proteome</keyword>
<dbReference type="EMBL" id="RBXL01000001">
    <property type="protein sequence ID" value="RKT44543.1"/>
    <property type="molecule type" value="Genomic_DNA"/>
</dbReference>